<dbReference type="Proteomes" id="UP001168821">
    <property type="component" value="Unassembled WGS sequence"/>
</dbReference>
<name>A0AA38J1Z6_9CUCU</name>
<evidence type="ECO:0000313" key="3">
    <source>
        <dbReference type="Proteomes" id="UP001168821"/>
    </source>
</evidence>
<organism evidence="2 3">
    <name type="scientific">Zophobas morio</name>
    <dbReference type="NCBI Taxonomy" id="2755281"/>
    <lineage>
        <taxon>Eukaryota</taxon>
        <taxon>Metazoa</taxon>
        <taxon>Ecdysozoa</taxon>
        <taxon>Arthropoda</taxon>
        <taxon>Hexapoda</taxon>
        <taxon>Insecta</taxon>
        <taxon>Pterygota</taxon>
        <taxon>Neoptera</taxon>
        <taxon>Endopterygota</taxon>
        <taxon>Coleoptera</taxon>
        <taxon>Polyphaga</taxon>
        <taxon>Cucujiformia</taxon>
        <taxon>Tenebrionidae</taxon>
        <taxon>Zophobas</taxon>
    </lineage>
</organism>
<reference evidence="2" key="1">
    <citation type="journal article" date="2023" name="G3 (Bethesda)">
        <title>Whole genome assemblies of Zophobas morio and Tenebrio molitor.</title>
        <authorList>
            <person name="Kaur S."/>
            <person name="Stinson S.A."/>
            <person name="diCenzo G.C."/>
        </authorList>
    </citation>
    <scope>NUCLEOTIDE SEQUENCE</scope>
    <source>
        <strain evidence="2">QUZm001</strain>
    </source>
</reference>
<feature type="transmembrane region" description="Helical" evidence="1">
    <location>
        <begin position="73"/>
        <end position="94"/>
    </location>
</feature>
<keyword evidence="3" id="KW-1185">Reference proteome</keyword>
<protein>
    <submittedName>
        <fullName evidence="2">Uncharacterized protein</fullName>
    </submittedName>
</protein>
<comment type="caution">
    <text evidence="2">The sequence shown here is derived from an EMBL/GenBank/DDBJ whole genome shotgun (WGS) entry which is preliminary data.</text>
</comment>
<evidence type="ECO:0000256" key="1">
    <source>
        <dbReference type="SAM" id="Phobius"/>
    </source>
</evidence>
<keyword evidence="1" id="KW-0472">Membrane</keyword>
<dbReference type="AlphaFoldDB" id="A0AA38J1Z6"/>
<keyword evidence="1" id="KW-1133">Transmembrane helix</keyword>
<gene>
    <name evidence="2" type="ORF">Zmor_008209</name>
</gene>
<dbReference type="EMBL" id="JALNTZ010000002">
    <property type="protein sequence ID" value="KAJ3664002.1"/>
    <property type="molecule type" value="Genomic_DNA"/>
</dbReference>
<sequence>MPSCVVCVMRTCLDLVLPVRKYCKHSSWYHSPKLVVRLSKVVLLFHSVVVLTSVVPLYTQIDLFVWLHYTNELLALVLFEDLLFPLCGFVLFLVDLVTMGVQLEELATWALWLLFFRL</sequence>
<evidence type="ECO:0000313" key="2">
    <source>
        <dbReference type="EMBL" id="KAJ3664002.1"/>
    </source>
</evidence>
<feature type="transmembrane region" description="Helical" evidence="1">
    <location>
        <begin position="41"/>
        <end position="61"/>
    </location>
</feature>
<proteinExistence type="predicted"/>
<keyword evidence="1" id="KW-0812">Transmembrane</keyword>
<accession>A0AA38J1Z6</accession>